<feature type="region of interest" description="Disordered" evidence="1">
    <location>
        <begin position="344"/>
        <end position="371"/>
    </location>
</feature>
<organism evidence="4 5">
    <name type="scientific">Parachaetomium inaequale</name>
    <dbReference type="NCBI Taxonomy" id="2588326"/>
    <lineage>
        <taxon>Eukaryota</taxon>
        <taxon>Fungi</taxon>
        <taxon>Dikarya</taxon>
        <taxon>Ascomycota</taxon>
        <taxon>Pezizomycotina</taxon>
        <taxon>Sordariomycetes</taxon>
        <taxon>Sordariomycetidae</taxon>
        <taxon>Sordariales</taxon>
        <taxon>Chaetomiaceae</taxon>
        <taxon>Parachaetomium</taxon>
    </lineage>
</organism>
<feature type="region of interest" description="Disordered" evidence="1">
    <location>
        <begin position="149"/>
        <end position="258"/>
    </location>
</feature>
<proteinExistence type="predicted"/>
<keyword evidence="2" id="KW-0812">Transmembrane</keyword>
<evidence type="ECO:0000313" key="4">
    <source>
        <dbReference type="EMBL" id="KAK4032011.1"/>
    </source>
</evidence>
<dbReference type="EMBL" id="MU854662">
    <property type="protein sequence ID" value="KAK4032011.1"/>
    <property type="molecule type" value="Genomic_DNA"/>
</dbReference>
<keyword evidence="5" id="KW-1185">Reference proteome</keyword>
<feature type="compositionally biased region" description="Polar residues" evidence="1">
    <location>
        <begin position="171"/>
        <end position="193"/>
    </location>
</feature>
<gene>
    <name evidence="4" type="ORF">C8A01DRAFT_51092</name>
</gene>
<evidence type="ECO:0000256" key="3">
    <source>
        <dbReference type="SAM" id="SignalP"/>
    </source>
</evidence>
<feature type="signal peptide" evidence="3">
    <location>
        <begin position="1"/>
        <end position="35"/>
    </location>
</feature>
<feature type="compositionally biased region" description="Low complexity" evidence="1">
    <location>
        <begin position="149"/>
        <end position="164"/>
    </location>
</feature>
<keyword evidence="3" id="KW-0732">Signal</keyword>
<feature type="transmembrane region" description="Helical" evidence="2">
    <location>
        <begin position="263"/>
        <end position="286"/>
    </location>
</feature>
<dbReference type="Proteomes" id="UP001303115">
    <property type="component" value="Unassembled WGS sequence"/>
</dbReference>
<dbReference type="AlphaFoldDB" id="A0AAN6P597"/>
<evidence type="ECO:0000256" key="1">
    <source>
        <dbReference type="SAM" id="MobiDB-lite"/>
    </source>
</evidence>
<name>A0AAN6P597_9PEZI</name>
<keyword evidence="2" id="KW-0472">Membrane</keyword>
<comment type="caution">
    <text evidence="4">The sequence shown here is derived from an EMBL/GenBank/DDBJ whole genome shotgun (WGS) entry which is preliminary data.</text>
</comment>
<protein>
    <submittedName>
        <fullName evidence="4">Uncharacterized protein</fullName>
    </submittedName>
</protein>
<reference evidence="5" key="1">
    <citation type="journal article" date="2023" name="Mol. Phylogenet. Evol.">
        <title>Genome-scale phylogeny and comparative genomics of the fungal order Sordariales.</title>
        <authorList>
            <person name="Hensen N."/>
            <person name="Bonometti L."/>
            <person name="Westerberg I."/>
            <person name="Brannstrom I.O."/>
            <person name="Guillou S."/>
            <person name="Cros-Aarteil S."/>
            <person name="Calhoun S."/>
            <person name="Haridas S."/>
            <person name="Kuo A."/>
            <person name="Mondo S."/>
            <person name="Pangilinan J."/>
            <person name="Riley R."/>
            <person name="LaButti K."/>
            <person name="Andreopoulos B."/>
            <person name="Lipzen A."/>
            <person name="Chen C."/>
            <person name="Yan M."/>
            <person name="Daum C."/>
            <person name="Ng V."/>
            <person name="Clum A."/>
            <person name="Steindorff A."/>
            <person name="Ohm R.A."/>
            <person name="Martin F."/>
            <person name="Silar P."/>
            <person name="Natvig D.O."/>
            <person name="Lalanne C."/>
            <person name="Gautier V."/>
            <person name="Ament-Velasquez S.L."/>
            <person name="Kruys A."/>
            <person name="Hutchinson M.I."/>
            <person name="Powell A.J."/>
            <person name="Barry K."/>
            <person name="Miller A.N."/>
            <person name="Grigoriev I.V."/>
            <person name="Debuchy R."/>
            <person name="Gladieux P."/>
            <person name="Hiltunen Thoren M."/>
            <person name="Johannesson H."/>
        </authorList>
    </citation>
    <scope>NUCLEOTIDE SEQUENCE [LARGE SCALE GENOMIC DNA]</scope>
    <source>
        <strain evidence="5">CBS 284.82</strain>
    </source>
</reference>
<keyword evidence="2" id="KW-1133">Transmembrane helix</keyword>
<evidence type="ECO:0000256" key="2">
    <source>
        <dbReference type="SAM" id="Phobius"/>
    </source>
</evidence>
<sequence length="371" mass="38088">MAASRLSPLNLALAALAAVPYIVLLAPIYSTPANAQLIDCYKWDGTLAANNTRCPGSNACCGPNSVCLSNRLCTPDRDPTPEGKLVRGPCAVKGWDDSCPQICTYKEGERFPRVGTCPDGSLCCDDDDKCCEKGLGIFLDESGNRVSTKATGATTAYPPTAGGASRYTLMPSVSSGSSTARTFKATSMGKTSISTDPSRTTGTSRTTSGPESSTTTSGTYPSSETSSDATTISDTAAGAGSSSSPSPSSAPSSSSNNSNGLKLGLGLGFGIPVAMLATGALMYCWLRPRGHRGGAAATSDPADAAPSVASYSPGREYGHGQGLPPGPAFRDSYVVEAGGQMSVELSPSPQTPKYAPVQGQLNEEKEMYELH</sequence>
<feature type="chain" id="PRO_5042918095" evidence="3">
    <location>
        <begin position="36"/>
        <end position="371"/>
    </location>
</feature>
<evidence type="ECO:0000313" key="5">
    <source>
        <dbReference type="Proteomes" id="UP001303115"/>
    </source>
</evidence>
<feature type="compositionally biased region" description="Low complexity" evidence="1">
    <location>
        <begin position="194"/>
        <end position="258"/>
    </location>
</feature>
<feature type="compositionally biased region" description="Basic and acidic residues" evidence="1">
    <location>
        <begin position="362"/>
        <end position="371"/>
    </location>
</feature>
<accession>A0AAN6P597</accession>